<dbReference type="AlphaFoldDB" id="N6VX30"/>
<feature type="transmembrane region" description="Helical" evidence="1">
    <location>
        <begin position="195"/>
        <end position="214"/>
    </location>
</feature>
<keyword evidence="1" id="KW-0812">Transmembrane</keyword>
<protein>
    <submittedName>
        <fullName evidence="2">Polysaccharide biosynthesis protein GumE</fullName>
    </submittedName>
</protein>
<dbReference type="TCDB" id="9.B.30.1.2">
    <property type="family name" value="the xanthan gum polysaccharide biosynthesis/export, gume (gume) family"/>
</dbReference>
<comment type="caution">
    <text evidence="2">The sequence shown here is derived from an EMBL/GenBank/DDBJ whole genome shotgun (WGS) entry which is preliminary data.</text>
</comment>
<dbReference type="PATRIC" id="fig|626887.3.peg.1099"/>
<keyword evidence="1" id="KW-0472">Membrane</keyword>
<keyword evidence="3" id="KW-1185">Reference proteome</keyword>
<name>N6VX30_9GAMM</name>
<feature type="transmembrane region" description="Helical" evidence="1">
    <location>
        <begin position="324"/>
        <end position="346"/>
    </location>
</feature>
<feature type="transmembrane region" description="Helical" evidence="1">
    <location>
        <begin position="42"/>
        <end position="60"/>
    </location>
</feature>
<dbReference type="STRING" id="626887.J057_05546"/>
<dbReference type="EMBL" id="APLQ01000011">
    <property type="protein sequence ID" value="ENO14790.1"/>
    <property type="molecule type" value="Genomic_DNA"/>
</dbReference>
<proteinExistence type="predicted"/>
<feature type="transmembrane region" description="Helical" evidence="1">
    <location>
        <begin position="226"/>
        <end position="252"/>
    </location>
</feature>
<gene>
    <name evidence="2" type="ORF">J057_05546</name>
</gene>
<sequence length="424" mass="46527">MLQKAVNESRQLQLILLVVGATVFYQAALCALNTFGFPVSRAMIMASEFLILVACLPLLIPRVLPGVMILAAFSGAFLCLQALLRGGLDLKAFRDLLIPLCFYWAGRNVGSPAQADKALRIIVGVVLFFAFFELLALDVYTRIFNIFSYYVSTGSLEEITEYQRDSRLQMNGIRPPGIGRTLLPGLLDSHRVSSVFLEPVSLGNFATIVAAWGLAKDKSQLRDTLIFVGAAVVLIVLADSRFALLSVSFLLFARFALVGWANYLPFLMPIGILAMLVAIGMFWNGVYGDDYIGRLASSGRSLVEFNVANLLGFGHNGGFPDQGYAYSFSKFGLVLVMVLWFVFWLIPAPDDQARRFRCYIGVYASLILCVSGSSLFALKTAGVVWFLFGIVMRDPARLPETSEKSLKRRLPVVAPAPGKKGVRA</sequence>
<evidence type="ECO:0000313" key="3">
    <source>
        <dbReference type="Proteomes" id="UP000013165"/>
    </source>
</evidence>
<feature type="transmembrane region" description="Helical" evidence="1">
    <location>
        <begin position="12"/>
        <end position="36"/>
    </location>
</feature>
<reference evidence="2 3" key="1">
    <citation type="journal article" date="2013" name="Genome Announc.">
        <title>Genome Sequence of the Polycyclic Aromatic Hydrocarbon-Degrading Bacterium Strain Marinobacter nanhaiticus D15-8WT.</title>
        <authorList>
            <person name="Cui Z."/>
            <person name="Gao W."/>
            <person name="Li Q."/>
            <person name="Xu G."/>
            <person name="Zheng L."/>
        </authorList>
    </citation>
    <scope>NUCLEOTIDE SEQUENCE [LARGE SCALE GENOMIC DNA]</scope>
    <source>
        <strain evidence="2 3">D15-8W</strain>
    </source>
</reference>
<feature type="transmembrane region" description="Helical" evidence="1">
    <location>
        <begin position="118"/>
        <end position="140"/>
    </location>
</feature>
<dbReference type="Proteomes" id="UP000013165">
    <property type="component" value="Unassembled WGS sequence"/>
</dbReference>
<dbReference type="HOGENOM" id="CLU_052041_0_0_6"/>
<dbReference type="eggNOG" id="ENOG5032QUI">
    <property type="taxonomic scope" value="Bacteria"/>
</dbReference>
<accession>N6VX30</accession>
<evidence type="ECO:0000313" key="2">
    <source>
        <dbReference type="EMBL" id="ENO14790.1"/>
    </source>
</evidence>
<evidence type="ECO:0000256" key="1">
    <source>
        <dbReference type="SAM" id="Phobius"/>
    </source>
</evidence>
<keyword evidence="1" id="KW-1133">Transmembrane helix</keyword>
<feature type="transmembrane region" description="Helical" evidence="1">
    <location>
        <begin position="358"/>
        <end position="388"/>
    </location>
</feature>
<organism evidence="2 3">
    <name type="scientific">Marinobacter nanhaiticus D15-8W</name>
    <dbReference type="NCBI Taxonomy" id="626887"/>
    <lineage>
        <taxon>Bacteria</taxon>
        <taxon>Pseudomonadati</taxon>
        <taxon>Pseudomonadota</taxon>
        <taxon>Gammaproteobacteria</taxon>
        <taxon>Pseudomonadales</taxon>
        <taxon>Marinobacteraceae</taxon>
        <taxon>Marinobacter</taxon>
    </lineage>
</organism>
<feature type="transmembrane region" description="Helical" evidence="1">
    <location>
        <begin position="264"/>
        <end position="283"/>
    </location>
</feature>